<feature type="transmembrane region" description="Helical" evidence="1">
    <location>
        <begin position="99"/>
        <end position="120"/>
    </location>
</feature>
<gene>
    <name evidence="2" type="ORF">C1645_850870</name>
</gene>
<dbReference type="OrthoDB" id="294541at2759"/>
<sequence>MDLMLLRWADKTCGLGFHPNFGFFCINDAIDVNSPFGSNYMLASLFRFCAPLAFLDLVDNVLVQIFSFGILVFIVITWIVTFVLTGLHKDYVPLVSDNQSQVVGTVLFNYAFITTVPSWVNDLRPNVSIRKLHGIQL</sequence>
<evidence type="ECO:0000256" key="1">
    <source>
        <dbReference type="SAM" id="Phobius"/>
    </source>
</evidence>
<feature type="transmembrane region" description="Helical" evidence="1">
    <location>
        <begin position="65"/>
        <end position="87"/>
    </location>
</feature>
<organism evidence="2 3">
    <name type="scientific">Glomus cerebriforme</name>
    <dbReference type="NCBI Taxonomy" id="658196"/>
    <lineage>
        <taxon>Eukaryota</taxon>
        <taxon>Fungi</taxon>
        <taxon>Fungi incertae sedis</taxon>
        <taxon>Mucoromycota</taxon>
        <taxon>Glomeromycotina</taxon>
        <taxon>Glomeromycetes</taxon>
        <taxon>Glomerales</taxon>
        <taxon>Glomeraceae</taxon>
        <taxon>Glomus</taxon>
    </lineage>
</organism>
<proteinExistence type="predicted"/>
<comment type="caution">
    <text evidence="2">The sequence shown here is derived from an EMBL/GenBank/DDBJ whole genome shotgun (WGS) entry which is preliminary data.</text>
</comment>
<protein>
    <submittedName>
        <fullName evidence="2">Uncharacterized protein</fullName>
    </submittedName>
</protein>
<keyword evidence="1" id="KW-0472">Membrane</keyword>
<dbReference type="AlphaFoldDB" id="A0A397SU59"/>
<dbReference type="Proteomes" id="UP000265703">
    <property type="component" value="Unassembled WGS sequence"/>
</dbReference>
<feature type="transmembrane region" description="Helical" evidence="1">
    <location>
        <begin position="40"/>
        <end position="58"/>
    </location>
</feature>
<keyword evidence="1" id="KW-0812">Transmembrane</keyword>
<dbReference type="PANTHER" id="PTHR16189">
    <property type="entry name" value="TRANSMEMBRANE PROTEIN 104-RELATED"/>
    <property type="match status" value="1"/>
</dbReference>
<name>A0A397SU59_9GLOM</name>
<evidence type="ECO:0000313" key="3">
    <source>
        <dbReference type="Proteomes" id="UP000265703"/>
    </source>
</evidence>
<dbReference type="EMBL" id="QKYT01000217">
    <property type="protein sequence ID" value="RIA89508.1"/>
    <property type="molecule type" value="Genomic_DNA"/>
</dbReference>
<accession>A0A397SU59</accession>
<dbReference type="STRING" id="658196.A0A397SU59"/>
<reference evidence="2 3" key="1">
    <citation type="submission" date="2018-06" db="EMBL/GenBank/DDBJ databases">
        <title>Comparative genomics reveals the genomic features of Rhizophagus irregularis, R. cerebriforme, R. diaphanum and Gigaspora rosea, and their symbiotic lifestyle signature.</title>
        <authorList>
            <person name="Morin E."/>
            <person name="San Clemente H."/>
            <person name="Chen E.C.H."/>
            <person name="De La Providencia I."/>
            <person name="Hainaut M."/>
            <person name="Kuo A."/>
            <person name="Kohler A."/>
            <person name="Murat C."/>
            <person name="Tang N."/>
            <person name="Roy S."/>
            <person name="Loubradou J."/>
            <person name="Henrissat B."/>
            <person name="Grigoriev I.V."/>
            <person name="Corradi N."/>
            <person name="Roux C."/>
            <person name="Martin F.M."/>
        </authorList>
    </citation>
    <scope>NUCLEOTIDE SEQUENCE [LARGE SCALE GENOMIC DNA]</scope>
    <source>
        <strain evidence="2 3">DAOM 227022</strain>
    </source>
</reference>
<evidence type="ECO:0000313" key="2">
    <source>
        <dbReference type="EMBL" id="RIA89508.1"/>
    </source>
</evidence>
<keyword evidence="3" id="KW-1185">Reference proteome</keyword>
<keyword evidence="1" id="KW-1133">Transmembrane helix</keyword>
<dbReference type="PANTHER" id="PTHR16189:SF3">
    <property type="entry name" value="AMINO ACID TRANSPORTER TRANSMEMBRANE DOMAIN-CONTAINING PROTEIN"/>
    <property type="match status" value="1"/>
</dbReference>